<organism evidence="8 9">
    <name type="scientific">Allocoleopsis franciscana PCC 7113</name>
    <dbReference type="NCBI Taxonomy" id="1173027"/>
    <lineage>
        <taxon>Bacteria</taxon>
        <taxon>Bacillati</taxon>
        <taxon>Cyanobacteriota</taxon>
        <taxon>Cyanophyceae</taxon>
        <taxon>Coleofasciculales</taxon>
        <taxon>Coleofasciculaceae</taxon>
        <taxon>Allocoleopsis</taxon>
        <taxon>Allocoleopsis franciscana</taxon>
    </lineage>
</organism>
<evidence type="ECO:0000256" key="2">
    <source>
        <dbReference type="ARBA" id="ARBA00022448"/>
    </source>
</evidence>
<dbReference type="PATRIC" id="fig|1173027.3.peg.4427"/>
<dbReference type="PROSITE" id="PS50928">
    <property type="entry name" value="ABC_TM1"/>
    <property type="match status" value="1"/>
</dbReference>
<evidence type="ECO:0000256" key="5">
    <source>
        <dbReference type="ARBA" id="ARBA00023136"/>
    </source>
</evidence>
<proteinExistence type="inferred from homology"/>
<dbReference type="RefSeq" id="WP_015183856.1">
    <property type="nucleotide sequence ID" value="NC_019738.1"/>
</dbReference>
<evidence type="ECO:0000256" key="6">
    <source>
        <dbReference type="RuleBase" id="RU363032"/>
    </source>
</evidence>
<gene>
    <name evidence="8" type="ORF">Mic7113_4015</name>
</gene>
<evidence type="ECO:0000259" key="7">
    <source>
        <dbReference type="PROSITE" id="PS50928"/>
    </source>
</evidence>
<feature type="transmembrane region" description="Helical" evidence="6">
    <location>
        <begin position="25"/>
        <end position="46"/>
    </location>
</feature>
<keyword evidence="5 6" id="KW-0472">Membrane</keyword>
<keyword evidence="4 6" id="KW-1133">Transmembrane helix</keyword>
<dbReference type="GO" id="GO:0005886">
    <property type="term" value="C:plasma membrane"/>
    <property type="evidence" value="ECO:0007669"/>
    <property type="project" value="UniProtKB-SubCell"/>
</dbReference>
<evidence type="ECO:0000313" key="9">
    <source>
        <dbReference type="Proteomes" id="UP000010471"/>
    </source>
</evidence>
<feature type="transmembrane region" description="Helical" evidence="6">
    <location>
        <begin position="152"/>
        <end position="175"/>
    </location>
</feature>
<reference evidence="8 9" key="1">
    <citation type="submission" date="2012-06" db="EMBL/GenBank/DDBJ databases">
        <title>Finished chromosome of genome of Microcoleus sp. PCC 7113.</title>
        <authorList>
            <consortium name="US DOE Joint Genome Institute"/>
            <person name="Gugger M."/>
            <person name="Coursin T."/>
            <person name="Rippka R."/>
            <person name="Tandeau De Marsac N."/>
            <person name="Huntemann M."/>
            <person name="Wei C.-L."/>
            <person name="Han J."/>
            <person name="Detter J.C."/>
            <person name="Han C."/>
            <person name="Tapia R."/>
            <person name="Chen A."/>
            <person name="Kyrpides N."/>
            <person name="Mavromatis K."/>
            <person name="Markowitz V."/>
            <person name="Szeto E."/>
            <person name="Ivanova N."/>
            <person name="Pagani I."/>
            <person name="Pati A."/>
            <person name="Goodwin L."/>
            <person name="Nordberg H.P."/>
            <person name="Cantor M.N."/>
            <person name="Hua S.X."/>
            <person name="Woyke T."/>
            <person name="Kerfeld C.A."/>
        </authorList>
    </citation>
    <scope>NUCLEOTIDE SEQUENCE [LARGE SCALE GENOMIC DNA]</scope>
    <source>
        <strain evidence="8 9">PCC 7113</strain>
    </source>
</reference>
<protein>
    <submittedName>
        <fullName evidence="8">ABC-type proline/glycine betaine transport system, permease component</fullName>
    </submittedName>
</protein>
<dbReference type="EMBL" id="CP003630">
    <property type="protein sequence ID" value="AFZ19720.1"/>
    <property type="molecule type" value="Genomic_DNA"/>
</dbReference>
<dbReference type="AlphaFoldDB" id="K9WH30"/>
<dbReference type="GO" id="GO:0055085">
    <property type="term" value="P:transmembrane transport"/>
    <property type="evidence" value="ECO:0007669"/>
    <property type="project" value="InterPro"/>
</dbReference>
<dbReference type="Proteomes" id="UP000010471">
    <property type="component" value="Chromosome"/>
</dbReference>
<feature type="domain" description="ABC transmembrane type-1" evidence="7">
    <location>
        <begin position="22"/>
        <end position="205"/>
    </location>
</feature>
<dbReference type="Pfam" id="PF00528">
    <property type="entry name" value="BPD_transp_1"/>
    <property type="match status" value="1"/>
</dbReference>
<dbReference type="KEGG" id="mic:Mic7113_4015"/>
<comment type="similarity">
    <text evidence="6">Belongs to the binding-protein-dependent transport system permease family.</text>
</comment>
<dbReference type="Gene3D" id="1.10.3720.10">
    <property type="entry name" value="MetI-like"/>
    <property type="match status" value="1"/>
</dbReference>
<dbReference type="SUPFAM" id="SSF161098">
    <property type="entry name" value="MetI-like"/>
    <property type="match status" value="1"/>
</dbReference>
<sequence>MNTLMKAIDYATINLDQLMAALSQHLLLVGMPMAIGLGLGLPLGFLSSRSRSASTILINSFNALRVIPSLAILFVAIPYFGLTFTSAAIALTLLVMPPILISTDVAFRSIEPTVQEAAKGMGMTPRQVIQQVEIPLALPVMIAGIKTATVEVIASATLAAFIGAGGLGSFIVLGFALYDKAILLVGAIPVALLALIAEVSLSVLQRSLQPPTAKSLIVQNASEKRYINLT</sequence>
<dbReference type="InterPro" id="IPR035906">
    <property type="entry name" value="MetI-like_sf"/>
</dbReference>
<accession>K9WH30</accession>
<dbReference type="OrthoDB" id="9801163at2"/>
<keyword evidence="2 6" id="KW-0813">Transport</keyword>
<feature type="transmembrane region" description="Helical" evidence="6">
    <location>
        <begin position="67"/>
        <end position="95"/>
    </location>
</feature>
<evidence type="ECO:0000256" key="4">
    <source>
        <dbReference type="ARBA" id="ARBA00022989"/>
    </source>
</evidence>
<dbReference type="HOGENOM" id="CLU_046113_7_2_3"/>
<dbReference type="InterPro" id="IPR000515">
    <property type="entry name" value="MetI-like"/>
</dbReference>
<dbReference type="CDD" id="cd06261">
    <property type="entry name" value="TM_PBP2"/>
    <property type="match status" value="1"/>
</dbReference>
<evidence type="ECO:0000313" key="8">
    <source>
        <dbReference type="EMBL" id="AFZ19720.1"/>
    </source>
</evidence>
<keyword evidence="9" id="KW-1185">Reference proteome</keyword>
<dbReference type="STRING" id="1173027.Mic7113_4015"/>
<evidence type="ECO:0000256" key="3">
    <source>
        <dbReference type="ARBA" id="ARBA00022692"/>
    </source>
</evidence>
<dbReference type="eggNOG" id="COG1174">
    <property type="taxonomic scope" value="Bacteria"/>
</dbReference>
<feature type="transmembrane region" description="Helical" evidence="6">
    <location>
        <begin position="181"/>
        <end position="204"/>
    </location>
</feature>
<dbReference type="GO" id="GO:0031460">
    <property type="term" value="P:glycine betaine transport"/>
    <property type="evidence" value="ECO:0007669"/>
    <property type="project" value="TreeGrafter"/>
</dbReference>
<comment type="subcellular location">
    <subcellularLocation>
        <location evidence="6">Cell membrane</location>
        <topology evidence="6">Multi-pass membrane protein</topology>
    </subcellularLocation>
    <subcellularLocation>
        <location evidence="1">Membrane</location>
        <topology evidence="1">Multi-pass membrane protein</topology>
    </subcellularLocation>
</comment>
<name>K9WH30_9CYAN</name>
<dbReference type="PANTHER" id="PTHR30177">
    <property type="entry name" value="GLYCINE BETAINE/L-PROLINE TRANSPORT SYSTEM PERMEASE PROTEIN PROW"/>
    <property type="match status" value="1"/>
</dbReference>
<dbReference type="InterPro" id="IPR051204">
    <property type="entry name" value="ABC_transp_perm/SBD"/>
</dbReference>
<dbReference type="PANTHER" id="PTHR30177:SF4">
    <property type="entry name" value="OSMOPROTECTANT IMPORT PERMEASE PROTEIN OSMW"/>
    <property type="match status" value="1"/>
</dbReference>
<evidence type="ECO:0000256" key="1">
    <source>
        <dbReference type="ARBA" id="ARBA00004141"/>
    </source>
</evidence>
<keyword evidence="3 6" id="KW-0812">Transmembrane</keyword>